<feature type="domain" description="Glycosyltransferase subfamily 4-like N-terminal" evidence="3">
    <location>
        <begin position="5"/>
        <end position="156"/>
    </location>
</feature>
<dbReference type="AlphaFoldDB" id="A0AAT9LF64"/>
<dbReference type="EMBL" id="CP062796">
    <property type="protein sequence ID" value="QUL98793.1"/>
    <property type="molecule type" value="Genomic_DNA"/>
</dbReference>
<keyword evidence="2" id="KW-0808">Transferase</keyword>
<accession>A0AAT9LF64</accession>
<evidence type="ECO:0000256" key="2">
    <source>
        <dbReference type="ARBA" id="ARBA00022679"/>
    </source>
</evidence>
<dbReference type="KEGG" id="fcz:IMF26_01550"/>
<dbReference type="InterPro" id="IPR028098">
    <property type="entry name" value="Glyco_trans_4-like_N"/>
</dbReference>
<protein>
    <submittedName>
        <fullName evidence="4">Glycosyltransferase</fullName>
    </submittedName>
</protein>
<name>A0AAT9LF64_9FIRM</name>
<proteinExistence type="predicted"/>
<gene>
    <name evidence="4" type="ORF">IMF26_01550</name>
</gene>
<dbReference type="Pfam" id="PF13692">
    <property type="entry name" value="Glyco_trans_1_4"/>
    <property type="match status" value="1"/>
</dbReference>
<reference evidence="4" key="1">
    <citation type="submission" date="2020-10" db="EMBL/GenBank/DDBJ databases">
        <authorList>
            <person name="Kadnikov V."/>
            <person name="Beletsky A.V."/>
            <person name="Mardanov A.V."/>
            <person name="Karnachuk O.V."/>
            <person name="Ravin N.V."/>
        </authorList>
    </citation>
    <scope>NUCLEOTIDE SEQUENCE</scope>
    <source>
        <strain evidence="4">Bu02</strain>
    </source>
</reference>
<dbReference type="PANTHER" id="PTHR12526">
    <property type="entry name" value="GLYCOSYLTRANSFERASE"/>
    <property type="match status" value="1"/>
</dbReference>
<reference evidence="4" key="2">
    <citation type="journal article" date="2023" name="Biology">
        <title>Prokaryotic Life Associated with Coal-Fire Gas Vents Revealed by Metagenomics.</title>
        <authorList>
            <person name="Kadnikov V.V."/>
            <person name="Mardanov A.V."/>
            <person name="Beletsky A.V."/>
            <person name="Karnachuk O.V."/>
            <person name="Ravin N.V."/>
        </authorList>
    </citation>
    <scope>NUCLEOTIDE SEQUENCE</scope>
    <source>
        <strain evidence="4">Bu02</strain>
    </source>
</reference>
<evidence type="ECO:0000313" key="4">
    <source>
        <dbReference type="EMBL" id="QUL98793.1"/>
    </source>
</evidence>
<dbReference type="Gene3D" id="3.40.50.2000">
    <property type="entry name" value="Glycogen Phosphorylase B"/>
    <property type="match status" value="2"/>
</dbReference>
<dbReference type="GO" id="GO:0016757">
    <property type="term" value="F:glycosyltransferase activity"/>
    <property type="evidence" value="ECO:0007669"/>
    <property type="project" value="UniProtKB-KW"/>
</dbReference>
<evidence type="ECO:0000259" key="3">
    <source>
        <dbReference type="Pfam" id="PF13439"/>
    </source>
</evidence>
<organism evidence="4">
    <name type="scientific">Candidatus Fermentithermobacillus carboniphilus</name>
    <dbReference type="NCBI Taxonomy" id="3085328"/>
    <lineage>
        <taxon>Bacteria</taxon>
        <taxon>Bacillati</taxon>
        <taxon>Bacillota</taxon>
        <taxon>Candidatus Fermentithermobacillia</taxon>
        <taxon>Candidatus Fermentithermobacillales</taxon>
        <taxon>Candidatus Fermentithermobacillaceae</taxon>
        <taxon>Candidatus Fermentithermobacillus</taxon>
    </lineage>
</organism>
<sequence length="370" mass="40425">MSLDIGGAETHVVGLAKSMRARGWPVYVASFGGRRVKDLEKAGIPHLFAPLNSRSPLEIFRAYRIVTRIVEEYSIGIVHAHARIPAFIAEKICSVKQIPLVTTYHWTFKAGFPWTFFSKQGDLAIAVSQDIKDYIIKEFGFDPRRVVVIPNGIDLDVFSPEAPAGCREREAMGIPENAGPIVLYVSRLQGDLTGAALVAQDAILSLARKYPGILLLIAGDGEGLKEVKRKALEINRATGRETVRCLGFVLDTPPVYRVSDVVIGMSRVALEAMAVGKPAIIFGPGGVFGPVTADLVPALEERNYTSRNAPLPPAPDILKDQIDSLLSDPSRCHSLGLFGRNLVKERHSMDIVARDTETAYFQALDLAARR</sequence>
<dbReference type="Pfam" id="PF13439">
    <property type="entry name" value="Glyco_transf_4"/>
    <property type="match status" value="1"/>
</dbReference>
<dbReference type="SUPFAM" id="SSF53756">
    <property type="entry name" value="UDP-Glycosyltransferase/glycogen phosphorylase"/>
    <property type="match status" value="1"/>
</dbReference>
<keyword evidence="1" id="KW-0328">Glycosyltransferase</keyword>
<dbReference type="PANTHER" id="PTHR12526:SF510">
    <property type="entry name" value="D-INOSITOL 3-PHOSPHATE GLYCOSYLTRANSFERASE"/>
    <property type="match status" value="1"/>
</dbReference>
<evidence type="ECO:0000256" key="1">
    <source>
        <dbReference type="ARBA" id="ARBA00022676"/>
    </source>
</evidence>